<dbReference type="Proteomes" id="UP000244855">
    <property type="component" value="Unassembled WGS sequence"/>
</dbReference>
<dbReference type="EMBL" id="KZ806011">
    <property type="protein sequence ID" value="PVH90970.1"/>
    <property type="molecule type" value="Genomic_DNA"/>
</dbReference>
<feature type="compositionally biased region" description="Low complexity" evidence="1">
    <location>
        <begin position="19"/>
        <end position="36"/>
    </location>
</feature>
<sequence>MSSRHANVDHTAGEKPTRASAAGQSSSATSTSSPASRNSFARHHAFFFARSSACFRIFLFFNRRAITSANNFLSSSTFFWYSSRVLSKDTHDMFTQGLPARTHSEHFKREEFSGIAMHFKLPAKHLSQGSGRTLKGERQCYDPRTSVNANLWLRARTPMMRAASKPRNLSHTESRDSLARQRARTDLAHVTTSFTSQRGQRPRSPRSEED</sequence>
<feature type="region of interest" description="Disordered" evidence="1">
    <location>
        <begin position="1"/>
        <end position="36"/>
    </location>
</feature>
<gene>
    <name evidence="2" type="ORF">DM02DRAFT_734350</name>
</gene>
<reference evidence="2 3" key="1">
    <citation type="journal article" date="2018" name="Sci. Rep.">
        <title>Comparative genomics provides insights into the lifestyle and reveals functional heterogeneity of dark septate endophytic fungi.</title>
        <authorList>
            <person name="Knapp D.G."/>
            <person name="Nemeth J.B."/>
            <person name="Barry K."/>
            <person name="Hainaut M."/>
            <person name="Henrissat B."/>
            <person name="Johnson J."/>
            <person name="Kuo A."/>
            <person name="Lim J.H.P."/>
            <person name="Lipzen A."/>
            <person name="Nolan M."/>
            <person name="Ohm R.A."/>
            <person name="Tamas L."/>
            <person name="Grigoriev I.V."/>
            <person name="Spatafora J.W."/>
            <person name="Nagy L.G."/>
            <person name="Kovacs G.M."/>
        </authorList>
    </citation>
    <scope>NUCLEOTIDE SEQUENCE [LARGE SCALE GENOMIC DNA]</scope>
    <source>
        <strain evidence="2 3">DSE2036</strain>
    </source>
</reference>
<evidence type="ECO:0000256" key="1">
    <source>
        <dbReference type="SAM" id="MobiDB-lite"/>
    </source>
</evidence>
<feature type="compositionally biased region" description="Basic and acidic residues" evidence="1">
    <location>
        <begin position="1"/>
        <end position="17"/>
    </location>
</feature>
<proteinExistence type="predicted"/>
<keyword evidence="3" id="KW-1185">Reference proteome</keyword>
<feature type="compositionally biased region" description="Basic and acidic residues" evidence="1">
    <location>
        <begin position="170"/>
        <end position="187"/>
    </location>
</feature>
<organism evidence="2 3">
    <name type="scientific">Periconia macrospinosa</name>
    <dbReference type="NCBI Taxonomy" id="97972"/>
    <lineage>
        <taxon>Eukaryota</taxon>
        <taxon>Fungi</taxon>
        <taxon>Dikarya</taxon>
        <taxon>Ascomycota</taxon>
        <taxon>Pezizomycotina</taxon>
        <taxon>Dothideomycetes</taxon>
        <taxon>Pleosporomycetidae</taxon>
        <taxon>Pleosporales</taxon>
        <taxon>Massarineae</taxon>
        <taxon>Periconiaceae</taxon>
        <taxon>Periconia</taxon>
    </lineage>
</organism>
<protein>
    <submittedName>
        <fullName evidence="2">Uncharacterized protein</fullName>
    </submittedName>
</protein>
<evidence type="ECO:0000313" key="2">
    <source>
        <dbReference type="EMBL" id="PVH90970.1"/>
    </source>
</evidence>
<feature type="region of interest" description="Disordered" evidence="1">
    <location>
        <begin position="161"/>
        <end position="210"/>
    </location>
</feature>
<dbReference type="AlphaFoldDB" id="A0A2V1CZ00"/>
<accession>A0A2V1CZ00</accession>
<evidence type="ECO:0000313" key="3">
    <source>
        <dbReference type="Proteomes" id="UP000244855"/>
    </source>
</evidence>
<name>A0A2V1CZ00_9PLEO</name>